<feature type="domain" description="HNH nuclease" evidence="1">
    <location>
        <begin position="177"/>
        <end position="227"/>
    </location>
</feature>
<accession>A0A5N7MK25</accession>
<evidence type="ECO:0000313" key="3">
    <source>
        <dbReference type="Proteomes" id="UP000403266"/>
    </source>
</evidence>
<dbReference type="EMBL" id="VOSK01000083">
    <property type="protein sequence ID" value="MPR27317.1"/>
    <property type="molecule type" value="Genomic_DNA"/>
</dbReference>
<dbReference type="AlphaFoldDB" id="A0A5N7MK25"/>
<proteinExistence type="predicted"/>
<dbReference type="InterPro" id="IPR003615">
    <property type="entry name" value="HNH_nuc"/>
</dbReference>
<sequence>MPGNTGPDGLGFVKAGFRDLLAGNVAAQGLRIGARFTGDRATAIARALVEARRIIVDMPATFTRFPNSDMPVFAAAATAPPRLRGELTLDGEVLRAFGTLTVPGHVWRTLQRLGAWVEPVLVAEWARLVRAYGERMSQPVALGEVEAQLAWLDPARDTLLARSVAKRLLDRRHTITCVWTGARLEAGRNRLDIDHCLPWSAWPCGDLWNLLPASPRVNQHLKRDRLPSAAALAAVREEILGWWEVAWRSDPALGSRFEREAVAALPVNTGSSSEDIFAALEWRRLRLRQDQQVQEWSGARSAGIEADLVRQNPL</sequence>
<dbReference type="OrthoDB" id="7348755at2"/>
<evidence type="ECO:0000259" key="1">
    <source>
        <dbReference type="Pfam" id="PF13395"/>
    </source>
</evidence>
<protein>
    <recommendedName>
        <fullName evidence="1">HNH nuclease domain-containing protein</fullName>
    </recommendedName>
</protein>
<organism evidence="2 3">
    <name type="scientific">Microvirga tunisiensis</name>
    <dbReference type="NCBI Taxonomy" id="2108360"/>
    <lineage>
        <taxon>Bacteria</taxon>
        <taxon>Pseudomonadati</taxon>
        <taxon>Pseudomonadota</taxon>
        <taxon>Alphaproteobacteria</taxon>
        <taxon>Hyphomicrobiales</taxon>
        <taxon>Methylobacteriaceae</taxon>
        <taxon>Microvirga</taxon>
    </lineage>
</organism>
<dbReference type="Proteomes" id="UP000403266">
    <property type="component" value="Unassembled WGS sequence"/>
</dbReference>
<reference evidence="2 3" key="1">
    <citation type="journal article" date="2019" name="Syst. Appl. Microbiol.">
        <title>Microvirga tunisiensis sp. nov., a root nodule symbiotic bacterium isolated from Lupinus micranthus and L. luteus grown in Northern Tunisia.</title>
        <authorList>
            <person name="Msaddak A."/>
            <person name="Rejili M."/>
            <person name="Duran D."/>
            <person name="Mars M."/>
            <person name="Palacios J.M."/>
            <person name="Ruiz-Argueso T."/>
            <person name="Rey L."/>
            <person name="Imperial J."/>
        </authorList>
    </citation>
    <scope>NUCLEOTIDE SEQUENCE [LARGE SCALE GENOMIC DNA]</scope>
    <source>
        <strain evidence="2 3">Lmie10</strain>
    </source>
</reference>
<keyword evidence="3" id="KW-1185">Reference proteome</keyword>
<name>A0A5N7MK25_9HYPH</name>
<gene>
    <name evidence="2" type="ORF">FS320_19450</name>
</gene>
<dbReference type="Pfam" id="PF13395">
    <property type="entry name" value="HNH_4"/>
    <property type="match status" value="1"/>
</dbReference>
<evidence type="ECO:0000313" key="2">
    <source>
        <dbReference type="EMBL" id="MPR27317.1"/>
    </source>
</evidence>
<comment type="caution">
    <text evidence="2">The sequence shown here is derived from an EMBL/GenBank/DDBJ whole genome shotgun (WGS) entry which is preliminary data.</text>
</comment>